<dbReference type="InterPro" id="IPR002110">
    <property type="entry name" value="Ankyrin_rpt"/>
</dbReference>
<proteinExistence type="predicted"/>
<dbReference type="PANTHER" id="PTHR24171:SF9">
    <property type="entry name" value="ANKYRIN REPEAT DOMAIN-CONTAINING PROTEIN 39"/>
    <property type="match status" value="1"/>
</dbReference>
<organism evidence="3 4">
    <name type="scientific">Glonium stellatum</name>
    <dbReference type="NCBI Taxonomy" id="574774"/>
    <lineage>
        <taxon>Eukaryota</taxon>
        <taxon>Fungi</taxon>
        <taxon>Dikarya</taxon>
        <taxon>Ascomycota</taxon>
        <taxon>Pezizomycotina</taxon>
        <taxon>Dothideomycetes</taxon>
        <taxon>Pleosporomycetidae</taxon>
        <taxon>Gloniales</taxon>
        <taxon>Gloniaceae</taxon>
        <taxon>Glonium</taxon>
    </lineage>
</organism>
<keyword evidence="2" id="KW-0040">ANK repeat</keyword>
<dbReference type="SMART" id="SM00248">
    <property type="entry name" value="ANK"/>
    <property type="match status" value="2"/>
</dbReference>
<dbReference type="SUPFAM" id="SSF48403">
    <property type="entry name" value="Ankyrin repeat"/>
    <property type="match status" value="1"/>
</dbReference>
<evidence type="ECO:0000256" key="1">
    <source>
        <dbReference type="ARBA" id="ARBA00022737"/>
    </source>
</evidence>
<dbReference type="AlphaFoldDB" id="A0A8E2EXT5"/>
<reference evidence="3 4" key="1">
    <citation type="journal article" date="2016" name="Nat. Commun.">
        <title>Ectomycorrhizal ecology is imprinted in the genome of the dominant symbiotic fungus Cenococcum geophilum.</title>
        <authorList>
            <consortium name="DOE Joint Genome Institute"/>
            <person name="Peter M."/>
            <person name="Kohler A."/>
            <person name="Ohm R.A."/>
            <person name="Kuo A."/>
            <person name="Krutzmann J."/>
            <person name="Morin E."/>
            <person name="Arend M."/>
            <person name="Barry K.W."/>
            <person name="Binder M."/>
            <person name="Choi C."/>
            <person name="Clum A."/>
            <person name="Copeland A."/>
            <person name="Grisel N."/>
            <person name="Haridas S."/>
            <person name="Kipfer T."/>
            <person name="LaButti K."/>
            <person name="Lindquist E."/>
            <person name="Lipzen A."/>
            <person name="Maire R."/>
            <person name="Meier B."/>
            <person name="Mihaltcheva S."/>
            <person name="Molinier V."/>
            <person name="Murat C."/>
            <person name="Poggeler S."/>
            <person name="Quandt C.A."/>
            <person name="Sperisen C."/>
            <person name="Tritt A."/>
            <person name="Tisserant E."/>
            <person name="Crous P.W."/>
            <person name="Henrissat B."/>
            <person name="Nehls U."/>
            <person name="Egli S."/>
            <person name="Spatafora J.W."/>
            <person name="Grigoriev I.V."/>
            <person name="Martin F.M."/>
        </authorList>
    </citation>
    <scope>NUCLEOTIDE SEQUENCE [LARGE SCALE GENOMIC DNA]</scope>
    <source>
        <strain evidence="3 4">CBS 207.34</strain>
    </source>
</reference>
<protein>
    <recommendedName>
        <fullName evidence="5">ANK_REP_REGION domain-containing protein</fullName>
    </recommendedName>
</protein>
<evidence type="ECO:0000313" key="3">
    <source>
        <dbReference type="EMBL" id="OCL06328.1"/>
    </source>
</evidence>
<evidence type="ECO:0000313" key="4">
    <source>
        <dbReference type="Proteomes" id="UP000250140"/>
    </source>
</evidence>
<dbReference type="EMBL" id="KV750088">
    <property type="protein sequence ID" value="OCL06328.1"/>
    <property type="molecule type" value="Genomic_DNA"/>
</dbReference>
<dbReference type="OrthoDB" id="5431422at2759"/>
<accession>A0A8E2EXT5</accession>
<dbReference type="Proteomes" id="UP000250140">
    <property type="component" value="Unassembled WGS sequence"/>
</dbReference>
<name>A0A8E2EXT5_9PEZI</name>
<keyword evidence="1" id="KW-0677">Repeat</keyword>
<keyword evidence="4" id="KW-1185">Reference proteome</keyword>
<dbReference type="InterPro" id="IPR036770">
    <property type="entry name" value="Ankyrin_rpt-contain_sf"/>
</dbReference>
<dbReference type="PANTHER" id="PTHR24171">
    <property type="entry name" value="ANKYRIN REPEAT DOMAIN-CONTAINING PROTEIN 39-RELATED"/>
    <property type="match status" value="1"/>
</dbReference>
<evidence type="ECO:0000256" key="2">
    <source>
        <dbReference type="ARBA" id="ARBA00023043"/>
    </source>
</evidence>
<dbReference type="Pfam" id="PF12796">
    <property type="entry name" value="Ank_2"/>
    <property type="match status" value="1"/>
</dbReference>
<gene>
    <name evidence="3" type="ORF">AOQ84DRAFT_378717</name>
</gene>
<sequence length="113" mass="12660">MERYVLTHKRNVNVRNRNNAPAEMIELLLERRALVNNQDKNNQAPLYNACSIGNVGRAGLLLMLAADVDDDENAFRITALHMVIVGGDLGMAKFLVEYNADLLRGDKHSERAI</sequence>
<dbReference type="Gene3D" id="1.25.40.20">
    <property type="entry name" value="Ankyrin repeat-containing domain"/>
    <property type="match status" value="1"/>
</dbReference>
<evidence type="ECO:0008006" key="5">
    <source>
        <dbReference type="Google" id="ProtNLM"/>
    </source>
</evidence>